<name>A0A5D5AMU1_9EURY</name>
<keyword evidence="2" id="KW-0812">Transmembrane</keyword>
<evidence type="ECO:0000256" key="1">
    <source>
        <dbReference type="SAM" id="MobiDB-lite"/>
    </source>
</evidence>
<dbReference type="EMBL" id="VTAW01000003">
    <property type="protein sequence ID" value="TYT63178.1"/>
    <property type="molecule type" value="Genomic_DNA"/>
</dbReference>
<feature type="transmembrane region" description="Helical" evidence="2">
    <location>
        <begin position="69"/>
        <end position="92"/>
    </location>
</feature>
<keyword evidence="4" id="KW-1185">Reference proteome</keyword>
<evidence type="ECO:0000313" key="4">
    <source>
        <dbReference type="Proteomes" id="UP000324104"/>
    </source>
</evidence>
<gene>
    <name evidence="3" type="ORF">FYC77_03650</name>
</gene>
<proteinExistence type="predicted"/>
<evidence type="ECO:0000313" key="3">
    <source>
        <dbReference type="EMBL" id="TYT63178.1"/>
    </source>
</evidence>
<sequence length="430" mass="46085">MGWADRVDQLLYDGERVRCRLEVSTATVVVTSHRLLAFVDSRGGPAYRYVDLPNVGAVDLRREGRFAHLIRAIVAAILGIGLVLTSAAVSFVELVPDPDLEGGESDAPATPATGVLDAVESTLALVDLAVVATGVLSIGIAAVFALLYVRSRSRRLVIEVRGDDDVELPVTGADDVGTAVVELEEAIRPEPSVGALGGPTGSDRDRLEGHPTVDDRHRTVREHGDSPVERTSQDRGSNERRSLDDSPLGRGSRSDGPRERGSLESGESADSRGPTAEFPESADPTSLEPEVPPIDEADSRTAGLDDEGSTDAFDWDPLAGSGSEERSEPERTLETERWWTDDERDGDERNRNEGDGDEGDGDERNRNEGDGDERDGDERNRNEGDGGEGDGDEGDGDERNRNEGGGNGYGDESHDDGDGDNAEDEREEST</sequence>
<dbReference type="Proteomes" id="UP000324104">
    <property type="component" value="Unassembled WGS sequence"/>
</dbReference>
<dbReference type="AlphaFoldDB" id="A0A5D5AMU1"/>
<keyword evidence="2" id="KW-1133">Transmembrane helix</keyword>
<accession>A0A5D5AMU1</accession>
<comment type="caution">
    <text evidence="3">The sequence shown here is derived from an EMBL/GenBank/DDBJ whole genome shotgun (WGS) entry which is preliminary data.</text>
</comment>
<keyword evidence="2" id="KW-0472">Membrane</keyword>
<feature type="transmembrane region" description="Helical" evidence="2">
    <location>
        <begin position="128"/>
        <end position="149"/>
    </location>
</feature>
<feature type="compositionally biased region" description="Acidic residues" evidence="1">
    <location>
        <begin position="385"/>
        <end position="396"/>
    </location>
</feature>
<protein>
    <submittedName>
        <fullName evidence="3">Uncharacterized protein</fullName>
    </submittedName>
</protein>
<feature type="compositionally biased region" description="Acidic residues" evidence="1">
    <location>
        <begin position="413"/>
        <end position="430"/>
    </location>
</feature>
<reference evidence="3 4" key="1">
    <citation type="submission" date="2019-08" db="EMBL/GenBank/DDBJ databases">
        <title>Archaea genome.</title>
        <authorList>
            <person name="Kajale S."/>
            <person name="Shouche Y."/>
            <person name="Deshpande N."/>
            <person name="Sharma A."/>
        </authorList>
    </citation>
    <scope>NUCLEOTIDE SEQUENCE [LARGE SCALE GENOMIC DNA]</scope>
    <source>
        <strain evidence="3 4">ESP3B_9</strain>
    </source>
</reference>
<organism evidence="3 4">
    <name type="scientific">Natrialba swarupiae</name>
    <dbReference type="NCBI Taxonomy" id="2448032"/>
    <lineage>
        <taxon>Archaea</taxon>
        <taxon>Methanobacteriati</taxon>
        <taxon>Methanobacteriota</taxon>
        <taxon>Stenosarchaea group</taxon>
        <taxon>Halobacteria</taxon>
        <taxon>Halobacteriales</taxon>
        <taxon>Natrialbaceae</taxon>
        <taxon>Natrialba</taxon>
    </lineage>
</organism>
<feature type="compositionally biased region" description="Basic and acidic residues" evidence="1">
    <location>
        <begin position="252"/>
        <end position="262"/>
    </location>
</feature>
<feature type="compositionally biased region" description="Basic and acidic residues" evidence="1">
    <location>
        <begin position="202"/>
        <end position="244"/>
    </location>
</feature>
<feature type="region of interest" description="Disordered" evidence="1">
    <location>
        <begin position="184"/>
        <end position="430"/>
    </location>
</feature>
<feature type="compositionally biased region" description="Basic and acidic residues" evidence="1">
    <location>
        <begin position="323"/>
        <end position="354"/>
    </location>
</feature>
<evidence type="ECO:0000256" key="2">
    <source>
        <dbReference type="SAM" id="Phobius"/>
    </source>
</evidence>